<dbReference type="EMBL" id="VSRR010005415">
    <property type="protein sequence ID" value="MPC42386.1"/>
    <property type="molecule type" value="Genomic_DNA"/>
</dbReference>
<organism evidence="1 2">
    <name type="scientific">Portunus trituberculatus</name>
    <name type="common">Swimming crab</name>
    <name type="synonym">Neptunus trituberculatus</name>
    <dbReference type="NCBI Taxonomy" id="210409"/>
    <lineage>
        <taxon>Eukaryota</taxon>
        <taxon>Metazoa</taxon>
        <taxon>Ecdysozoa</taxon>
        <taxon>Arthropoda</taxon>
        <taxon>Crustacea</taxon>
        <taxon>Multicrustacea</taxon>
        <taxon>Malacostraca</taxon>
        <taxon>Eumalacostraca</taxon>
        <taxon>Eucarida</taxon>
        <taxon>Decapoda</taxon>
        <taxon>Pleocyemata</taxon>
        <taxon>Brachyura</taxon>
        <taxon>Eubrachyura</taxon>
        <taxon>Portunoidea</taxon>
        <taxon>Portunidae</taxon>
        <taxon>Portuninae</taxon>
        <taxon>Portunus</taxon>
    </lineage>
</organism>
<evidence type="ECO:0000313" key="2">
    <source>
        <dbReference type="Proteomes" id="UP000324222"/>
    </source>
</evidence>
<name>A0A5B7FAP0_PORTR</name>
<dbReference type="InterPro" id="IPR036691">
    <property type="entry name" value="Endo/exonu/phosph_ase_sf"/>
</dbReference>
<keyword evidence="2" id="KW-1185">Reference proteome</keyword>
<evidence type="ECO:0000313" key="1">
    <source>
        <dbReference type="EMBL" id="MPC42386.1"/>
    </source>
</evidence>
<proteinExistence type="predicted"/>
<dbReference type="Gene3D" id="3.60.10.10">
    <property type="entry name" value="Endonuclease/exonuclease/phosphatase"/>
    <property type="match status" value="1"/>
</dbReference>
<gene>
    <name evidence="1" type="ORF">E2C01_036007</name>
</gene>
<reference evidence="1 2" key="1">
    <citation type="submission" date="2019-05" db="EMBL/GenBank/DDBJ databases">
        <title>Another draft genome of Portunus trituberculatus and its Hox gene families provides insights of decapod evolution.</title>
        <authorList>
            <person name="Jeong J.-H."/>
            <person name="Song I."/>
            <person name="Kim S."/>
            <person name="Choi T."/>
            <person name="Kim D."/>
            <person name="Ryu S."/>
            <person name="Kim W."/>
        </authorList>
    </citation>
    <scope>NUCLEOTIDE SEQUENCE [LARGE SCALE GENOMIC DNA]</scope>
    <source>
        <tissue evidence="1">Muscle</tissue>
    </source>
</reference>
<accession>A0A5B7FAP0</accession>
<dbReference type="Proteomes" id="UP000324222">
    <property type="component" value="Unassembled WGS sequence"/>
</dbReference>
<protein>
    <submittedName>
        <fullName evidence="1">Uncharacterized protein</fullName>
    </submittedName>
</protein>
<sequence>MLEVRDYLKEKKRDVMCIVETKLREKIHVNFKEEGYNSWKRDRKDNGSVGGGVRRRTIIA</sequence>
<comment type="caution">
    <text evidence="1">The sequence shown here is derived from an EMBL/GenBank/DDBJ whole genome shotgun (WGS) entry which is preliminary data.</text>
</comment>
<dbReference type="AlphaFoldDB" id="A0A5B7FAP0"/>